<dbReference type="PANTHER" id="PTHR37490">
    <property type="entry name" value="EXPRESSED PROTEIN"/>
    <property type="match status" value="1"/>
</dbReference>
<dbReference type="PANTHER" id="PTHR37490:SF1">
    <property type="entry name" value="GLYCOSYLTRANSFERASE 2-LIKE DOMAIN-CONTAINING PROTEIN"/>
    <property type="match status" value="1"/>
</dbReference>
<evidence type="ECO:0000256" key="1">
    <source>
        <dbReference type="SAM" id="SignalP"/>
    </source>
</evidence>
<dbReference type="AlphaFoldDB" id="A0A813HS46"/>
<feature type="signal peptide" evidence="1">
    <location>
        <begin position="1"/>
        <end position="27"/>
    </location>
</feature>
<feature type="chain" id="PRO_5032809932" evidence="1">
    <location>
        <begin position="28"/>
        <end position="180"/>
    </location>
</feature>
<keyword evidence="1" id="KW-0732">Signal</keyword>
<dbReference type="Proteomes" id="UP000626109">
    <property type="component" value="Unassembled WGS sequence"/>
</dbReference>
<proteinExistence type="predicted"/>
<gene>
    <name evidence="2" type="ORF">PGLA2088_LOCUS2101</name>
</gene>
<evidence type="ECO:0000313" key="3">
    <source>
        <dbReference type="Proteomes" id="UP000626109"/>
    </source>
</evidence>
<comment type="caution">
    <text evidence="2">The sequence shown here is derived from an EMBL/GenBank/DDBJ whole genome shotgun (WGS) entry which is preliminary data.</text>
</comment>
<evidence type="ECO:0000313" key="2">
    <source>
        <dbReference type="EMBL" id="CAE8640328.1"/>
    </source>
</evidence>
<organism evidence="2 3">
    <name type="scientific">Polarella glacialis</name>
    <name type="common">Dinoflagellate</name>
    <dbReference type="NCBI Taxonomy" id="89957"/>
    <lineage>
        <taxon>Eukaryota</taxon>
        <taxon>Sar</taxon>
        <taxon>Alveolata</taxon>
        <taxon>Dinophyceae</taxon>
        <taxon>Suessiales</taxon>
        <taxon>Suessiaceae</taxon>
        <taxon>Polarella</taxon>
    </lineage>
</organism>
<sequence length="180" mass="19638">MKRSLAVVAALVVGSTLEATLVEVVESQFNENLSWQSKLVAGFDSPQISIYTKGSGEGAKEWSPKMEIHKLPNIGRESHTYLHHIMENYDKLADWTVFTQAGEPSSGYKGHRNGGGHLLAGDQFANYLIPDPSGARFIHTAVVQLPSMNHVLRAAFCINSTDVEGVSVTACPKEAVQWSK</sequence>
<reference evidence="2" key="1">
    <citation type="submission" date="2021-02" db="EMBL/GenBank/DDBJ databases">
        <authorList>
            <person name="Dougan E. K."/>
            <person name="Rhodes N."/>
            <person name="Thang M."/>
            <person name="Chan C."/>
        </authorList>
    </citation>
    <scope>NUCLEOTIDE SEQUENCE</scope>
</reference>
<name>A0A813HS46_POLGL</name>
<dbReference type="EMBL" id="CAJNNW010001681">
    <property type="protein sequence ID" value="CAE8640328.1"/>
    <property type="molecule type" value="Genomic_DNA"/>
</dbReference>
<dbReference type="InterPro" id="IPR021838">
    <property type="entry name" value="DUF3431"/>
</dbReference>
<dbReference type="Pfam" id="PF11913">
    <property type="entry name" value="DUF3431"/>
    <property type="match status" value="1"/>
</dbReference>
<accession>A0A813HS46</accession>
<protein>
    <submittedName>
        <fullName evidence="2">Uncharacterized protein</fullName>
    </submittedName>
</protein>